<keyword evidence="2" id="KW-0479">Metal-binding</keyword>
<dbReference type="EMBL" id="UINC01057765">
    <property type="protein sequence ID" value="SVB79284.1"/>
    <property type="molecule type" value="Genomic_DNA"/>
</dbReference>
<dbReference type="GO" id="GO:0046491">
    <property type="term" value="P:L-methylmalonyl-CoA metabolic process"/>
    <property type="evidence" value="ECO:0007669"/>
    <property type="project" value="TreeGrafter"/>
</dbReference>
<dbReference type="Gene3D" id="3.10.180.10">
    <property type="entry name" value="2,3-Dihydroxybiphenyl 1,2-Dioxygenase, domain 1"/>
    <property type="match status" value="1"/>
</dbReference>
<dbReference type="PROSITE" id="PS51819">
    <property type="entry name" value="VOC"/>
    <property type="match status" value="1"/>
</dbReference>
<sequence length="117" mass="13115">MKIIGIEHIGIAVEDLNASSSFWGDILRIVRTHTERVETEGVNTTIYDTGKGKIELLDSLDENSPIHKFLQKRGPGIHHICLEVDDISNAIKELKDLNIEILNDKPHIGAEGYKIVF</sequence>
<evidence type="ECO:0000259" key="3">
    <source>
        <dbReference type="PROSITE" id="PS51819"/>
    </source>
</evidence>
<dbReference type="AlphaFoldDB" id="A0A382GWL0"/>
<dbReference type="InterPro" id="IPR017515">
    <property type="entry name" value="MeMalonyl-CoA_epimerase"/>
</dbReference>
<feature type="domain" description="VOC" evidence="3">
    <location>
        <begin position="5"/>
        <end position="117"/>
    </location>
</feature>
<dbReference type="GO" id="GO:0046872">
    <property type="term" value="F:metal ion binding"/>
    <property type="evidence" value="ECO:0007669"/>
    <property type="project" value="UniProtKB-KW"/>
</dbReference>
<dbReference type="PANTHER" id="PTHR43048:SF3">
    <property type="entry name" value="METHYLMALONYL-COA EPIMERASE, MITOCHONDRIAL"/>
    <property type="match status" value="1"/>
</dbReference>
<dbReference type="CDD" id="cd07249">
    <property type="entry name" value="MMCE"/>
    <property type="match status" value="1"/>
</dbReference>
<dbReference type="GO" id="GO:0004493">
    <property type="term" value="F:methylmalonyl-CoA epimerase activity"/>
    <property type="evidence" value="ECO:0007669"/>
    <property type="project" value="TreeGrafter"/>
</dbReference>
<evidence type="ECO:0000256" key="1">
    <source>
        <dbReference type="ARBA" id="ARBA00009308"/>
    </source>
</evidence>
<evidence type="ECO:0000313" key="4">
    <source>
        <dbReference type="EMBL" id="SVB79284.1"/>
    </source>
</evidence>
<dbReference type="InterPro" id="IPR051785">
    <property type="entry name" value="MMCE/EMCE_epimerase"/>
</dbReference>
<dbReference type="Pfam" id="PF13669">
    <property type="entry name" value="Glyoxalase_4"/>
    <property type="match status" value="1"/>
</dbReference>
<evidence type="ECO:0000256" key="2">
    <source>
        <dbReference type="ARBA" id="ARBA00022723"/>
    </source>
</evidence>
<name>A0A382GWL0_9ZZZZ</name>
<dbReference type="InterPro" id="IPR037523">
    <property type="entry name" value="VOC_core"/>
</dbReference>
<protein>
    <recommendedName>
        <fullName evidence="3">VOC domain-containing protein</fullName>
    </recommendedName>
</protein>
<accession>A0A382GWL0</accession>
<reference evidence="4" key="1">
    <citation type="submission" date="2018-05" db="EMBL/GenBank/DDBJ databases">
        <authorList>
            <person name="Lanie J.A."/>
            <person name="Ng W.-L."/>
            <person name="Kazmierczak K.M."/>
            <person name="Andrzejewski T.M."/>
            <person name="Davidsen T.M."/>
            <person name="Wayne K.J."/>
            <person name="Tettelin H."/>
            <person name="Glass J.I."/>
            <person name="Rusch D."/>
            <person name="Podicherti R."/>
            <person name="Tsui H.-C.T."/>
            <person name="Winkler M.E."/>
        </authorList>
    </citation>
    <scope>NUCLEOTIDE SEQUENCE</scope>
</reference>
<dbReference type="PANTHER" id="PTHR43048">
    <property type="entry name" value="METHYLMALONYL-COA EPIMERASE"/>
    <property type="match status" value="1"/>
</dbReference>
<organism evidence="4">
    <name type="scientific">marine metagenome</name>
    <dbReference type="NCBI Taxonomy" id="408172"/>
    <lineage>
        <taxon>unclassified sequences</taxon>
        <taxon>metagenomes</taxon>
        <taxon>ecological metagenomes</taxon>
    </lineage>
</organism>
<comment type="similarity">
    <text evidence="1">Belongs to the methylmalonyl-CoA epimerase family.</text>
</comment>
<gene>
    <name evidence="4" type="ORF">METZ01_LOCUS232138</name>
</gene>
<dbReference type="InterPro" id="IPR029068">
    <property type="entry name" value="Glyas_Bleomycin-R_OHBP_Dase"/>
</dbReference>
<dbReference type="NCBIfam" id="TIGR03081">
    <property type="entry name" value="metmalonyl_epim"/>
    <property type="match status" value="1"/>
</dbReference>
<dbReference type="SUPFAM" id="SSF54593">
    <property type="entry name" value="Glyoxalase/Bleomycin resistance protein/Dihydroxybiphenyl dioxygenase"/>
    <property type="match status" value="1"/>
</dbReference>
<feature type="non-terminal residue" evidence="4">
    <location>
        <position position="117"/>
    </location>
</feature>
<proteinExistence type="inferred from homology"/>